<dbReference type="STRING" id="1842532.A7E78_10145"/>
<dbReference type="Pfam" id="PF04015">
    <property type="entry name" value="DUF362"/>
    <property type="match status" value="1"/>
</dbReference>
<dbReference type="EMBL" id="CP015519">
    <property type="protein sequence ID" value="APG28174.1"/>
    <property type="molecule type" value="Genomic_DNA"/>
</dbReference>
<feature type="domain" description="DUF362" evidence="1">
    <location>
        <begin position="36"/>
        <end position="238"/>
    </location>
</feature>
<organism evidence="2 3">
    <name type="scientific">Syntrophotalea acetylenivorans</name>
    <dbReference type="NCBI Taxonomy" id="1842532"/>
    <lineage>
        <taxon>Bacteria</taxon>
        <taxon>Pseudomonadati</taxon>
        <taxon>Thermodesulfobacteriota</taxon>
        <taxon>Desulfuromonadia</taxon>
        <taxon>Desulfuromonadales</taxon>
        <taxon>Syntrophotaleaceae</taxon>
        <taxon>Syntrophotalea</taxon>
    </lineage>
</organism>
<evidence type="ECO:0000259" key="1">
    <source>
        <dbReference type="Pfam" id="PF04015"/>
    </source>
</evidence>
<evidence type="ECO:0000313" key="3">
    <source>
        <dbReference type="Proteomes" id="UP000182517"/>
    </source>
</evidence>
<dbReference type="RefSeq" id="WP_072284134.1">
    <property type="nucleotide sequence ID" value="NZ_CP015519.1"/>
</dbReference>
<evidence type="ECO:0000313" key="2">
    <source>
        <dbReference type="EMBL" id="APG28174.1"/>
    </source>
</evidence>
<dbReference type="OrthoDB" id="9785671at2"/>
<accession>A0A1L3GQH7</accession>
<dbReference type="KEGG" id="pef:A7E78_10145"/>
<reference evidence="2 3" key="1">
    <citation type="journal article" date="2017" name="Genome Announc.">
        <title>Complete Genome Sequences of Two Acetylene-Fermenting Pelobacter acetylenicus Strains.</title>
        <authorList>
            <person name="Sutton J.M."/>
            <person name="Baesman S.M."/>
            <person name="Fierst J.L."/>
            <person name="Poret-Peterson A.T."/>
            <person name="Oremland R.S."/>
            <person name="Dunlap D.S."/>
            <person name="Akob D.M."/>
        </authorList>
    </citation>
    <scope>NUCLEOTIDE SEQUENCE [LARGE SCALE GENOMIC DNA]</scope>
    <source>
        <strain evidence="2 3">SFB93</strain>
    </source>
</reference>
<keyword evidence="3" id="KW-1185">Reference proteome</keyword>
<dbReference type="AlphaFoldDB" id="A0A1L3GQH7"/>
<dbReference type="Proteomes" id="UP000182517">
    <property type="component" value="Chromosome"/>
</dbReference>
<sequence length="269" mass="29612">MQRPCATAEFISYEETIPSLLKNIGAPELLRRQQRILIKPNLVNASPPPVTLPVAACAALVRACRQWSDAEIIIAEGTGEKHLTTDEVFAIHGYDRLAKEEGIELVDLNEAGLIELRDPRNKVFPTFMMPRLVMESFVLSAAVLKAHSLSTVTLSMKNMIGVAPPAYYQRGGHWKKSAFHKQMQSSIFELNRYRKPDLAFIDASIGLSDYHLGGPTCDPPVNKLVGGFDPVAVDAVGSELLGFPWQQVGHIKMADGELGRADSFPPIHE</sequence>
<proteinExistence type="predicted"/>
<name>A0A1L3GQH7_9BACT</name>
<protein>
    <recommendedName>
        <fullName evidence="1">DUF362 domain-containing protein</fullName>
    </recommendedName>
</protein>
<dbReference type="InterPro" id="IPR007160">
    <property type="entry name" value="DUF362"/>
</dbReference>
<gene>
    <name evidence="2" type="ORF">A7E78_10145</name>
</gene>